<evidence type="ECO:0000256" key="2">
    <source>
        <dbReference type="ARBA" id="ARBA00005947"/>
    </source>
</evidence>
<dbReference type="Proteomes" id="UP000617145">
    <property type="component" value="Unassembled WGS sequence"/>
</dbReference>
<comment type="cofactor">
    <cofactor evidence="1">
        <name>Zn(2+)</name>
        <dbReference type="ChEBI" id="CHEBI:29105"/>
    </cofactor>
</comment>
<dbReference type="InterPro" id="IPR000286">
    <property type="entry name" value="HDACs"/>
</dbReference>
<comment type="caution">
    <text evidence="7">The sequence shown here is derived from an EMBL/GenBank/DDBJ whole genome shotgun (WGS) entry which is preliminary data.</text>
</comment>
<dbReference type="Gene3D" id="3.40.800.20">
    <property type="entry name" value="Histone deacetylase domain"/>
    <property type="match status" value="1"/>
</dbReference>
<name>A0A8J2ZHX2_9RHOB</name>
<dbReference type="PANTHER" id="PTHR10625">
    <property type="entry name" value="HISTONE DEACETYLASE HDAC1-RELATED"/>
    <property type="match status" value="1"/>
</dbReference>
<dbReference type="Pfam" id="PF00850">
    <property type="entry name" value="Hist_deacetyl"/>
    <property type="match status" value="1"/>
</dbReference>
<organism evidence="7 8">
    <name type="scientific">Salipiger pallidus</name>
    <dbReference type="NCBI Taxonomy" id="1775170"/>
    <lineage>
        <taxon>Bacteria</taxon>
        <taxon>Pseudomonadati</taxon>
        <taxon>Pseudomonadota</taxon>
        <taxon>Alphaproteobacteria</taxon>
        <taxon>Rhodobacterales</taxon>
        <taxon>Roseobacteraceae</taxon>
        <taxon>Salipiger</taxon>
    </lineage>
</organism>
<reference evidence="7" key="1">
    <citation type="journal article" date="2014" name="Int. J. Syst. Evol. Microbiol.">
        <title>Complete genome sequence of Corynebacterium casei LMG S-19264T (=DSM 44701T), isolated from a smear-ripened cheese.</title>
        <authorList>
            <consortium name="US DOE Joint Genome Institute (JGI-PGF)"/>
            <person name="Walter F."/>
            <person name="Albersmeier A."/>
            <person name="Kalinowski J."/>
            <person name="Ruckert C."/>
        </authorList>
    </citation>
    <scope>NUCLEOTIDE SEQUENCE</scope>
    <source>
        <strain evidence="7">CGMCC 1.15762</strain>
    </source>
</reference>
<dbReference type="InterPro" id="IPR023696">
    <property type="entry name" value="Ureohydrolase_dom_sf"/>
</dbReference>
<dbReference type="RefSeq" id="WP_188789150.1">
    <property type="nucleotide sequence ID" value="NZ_BMJV01000001.1"/>
</dbReference>
<evidence type="ECO:0000259" key="6">
    <source>
        <dbReference type="Pfam" id="PF00850"/>
    </source>
</evidence>
<dbReference type="InterPro" id="IPR037138">
    <property type="entry name" value="His_deacetylse_dom_sf"/>
</dbReference>
<dbReference type="InterPro" id="IPR023801">
    <property type="entry name" value="His_deacetylse_dom"/>
</dbReference>
<evidence type="ECO:0000313" key="7">
    <source>
        <dbReference type="EMBL" id="GGG65938.1"/>
    </source>
</evidence>
<keyword evidence="3" id="KW-0479">Metal-binding</keyword>
<keyword evidence="4" id="KW-0378">Hydrolase</keyword>
<dbReference type="GO" id="GO:0046872">
    <property type="term" value="F:metal ion binding"/>
    <property type="evidence" value="ECO:0007669"/>
    <property type="project" value="UniProtKB-KW"/>
</dbReference>
<feature type="domain" description="Histone deacetylase" evidence="6">
    <location>
        <begin position="27"/>
        <end position="338"/>
    </location>
</feature>
<dbReference type="SUPFAM" id="SSF52768">
    <property type="entry name" value="Arginase/deacetylase"/>
    <property type="match status" value="1"/>
</dbReference>
<dbReference type="EMBL" id="BMJV01000001">
    <property type="protein sequence ID" value="GGG65938.1"/>
    <property type="molecule type" value="Genomic_DNA"/>
</dbReference>
<keyword evidence="8" id="KW-1185">Reference proteome</keyword>
<dbReference type="GO" id="GO:0016787">
    <property type="term" value="F:hydrolase activity"/>
    <property type="evidence" value="ECO:0007669"/>
    <property type="project" value="UniProtKB-KW"/>
</dbReference>
<protein>
    <submittedName>
        <fullName evidence="7">Acetylpolyamine amidohydrolase</fullName>
    </submittedName>
</protein>
<reference evidence="7" key="2">
    <citation type="submission" date="2020-09" db="EMBL/GenBank/DDBJ databases">
        <authorList>
            <person name="Sun Q."/>
            <person name="Zhou Y."/>
        </authorList>
    </citation>
    <scope>NUCLEOTIDE SEQUENCE</scope>
    <source>
        <strain evidence="7">CGMCC 1.15762</strain>
    </source>
</reference>
<dbReference type="AlphaFoldDB" id="A0A8J2ZHX2"/>
<proteinExistence type="inferred from homology"/>
<gene>
    <name evidence="7" type="ORF">GCM10011415_10920</name>
</gene>
<dbReference type="GO" id="GO:0040029">
    <property type="term" value="P:epigenetic regulation of gene expression"/>
    <property type="evidence" value="ECO:0007669"/>
    <property type="project" value="TreeGrafter"/>
</dbReference>
<keyword evidence="5" id="KW-0862">Zinc</keyword>
<dbReference type="CDD" id="cd10001">
    <property type="entry name" value="HDAC_classII_APAH"/>
    <property type="match status" value="1"/>
</dbReference>
<evidence type="ECO:0000313" key="8">
    <source>
        <dbReference type="Proteomes" id="UP000617145"/>
    </source>
</evidence>
<dbReference type="PANTHER" id="PTHR10625:SF17">
    <property type="entry name" value="HISTONE DEACETYLASE 8"/>
    <property type="match status" value="1"/>
</dbReference>
<evidence type="ECO:0000256" key="3">
    <source>
        <dbReference type="ARBA" id="ARBA00022723"/>
    </source>
</evidence>
<accession>A0A8J2ZHX2</accession>
<sequence>MRCFFAPETDLHDPIFRLTHGTVQQNAERPERARLLKDALAQMGFRTEEPPEAPRSALEAVHTPQFLDFLETAWEQWQALPGAGPEVVPNVFPARPPMGGPATYPDSIVARAGWHMGDTSAPIGKHSWNATRRAADCAIAAADAVLEGDAAAYALCRPAGHHTGPETAAGHCLINNSAVAAARLLTRDGKVSTLDIDVHHGNGTQAIFYERADVLCVSIHADPADYYPFFTGHADETGGGTGAGANLNIPLPRSTTDAAWLAALRQALDAIDAFSPGALMVSLGLDAHENDPLLGMKVTWEGFEDAGRMIAAAHYPTVLVQEGGYLSDDLTTSLVSFLRGFEAGLT</sequence>
<evidence type="ECO:0000256" key="4">
    <source>
        <dbReference type="ARBA" id="ARBA00022801"/>
    </source>
</evidence>
<dbReference type="GO" id="GO:0004407">
    <property type="term" value="F:histone deacetylase activity"/>
    <property type="evidence" value="ECO:0007669"/>
    <property type="project" value="TreeGrafter"/>
</dbReference>
<comment type="similarity">
    <text evidence="2">Belongs to the histone deacetylase family.</text>
</comment>
<dbReference type="PRINTS" id="PR01270">
    <property type="entry name" value="HDASUPER"/>
</dbReference>
<evidence type="ECO:0000256" key="5">
    <source>
        <dbReference type="ARBA" id="ARBA00022833"/>
    </source>
</evidence>
<evidence type="ECO:0000256" key="1">
    <source>
        <dbReference type="ARBA" id="ARBA00001947"/>
    </source>
</evidence>